<name>A0A448K9K6_9ACTO</name>
<gene>
    <name evidence="2" type="ORF">NCTC11923_00156</name>
</gene>
<feature type="transmembrane region" description="Helical" evidence="1">
    <location>
        <begin position="22"/>
        <end position="45"/>
    </location>
</feature>
<sequence>MTAWLRHDSPAMRAWSAAADLVVINLLTLLACLPLITAGAALTACMRVMMEMAREEETYTVRSWWRSLRSNLRQSLAWWPPVLVLAALALWEQAVISRAGALEAGIVSGLLAAGVLMVLALLVWLVPLIAFFETGIGRHLVNAARLALGALGRTTACLAVLAAPLAVAWAAPAMRAPTAWFMVLIGVAFQAYLVALIQRGIINRLRQRA</sequence>
<evidence type="ECO:0000256" key="1">
    <source>
        <dbReference type="SAM" id="Phobius"/>
    </source>
</evidence>
<dbReference type="EMBL" id="LR134363">
    <property type="protein sequence ID" value="VEG73550.1"/>
    <property type="molecule type" value="Genomic_DNA"/>
</dbReference>
<dbReference type="KEGG" id="asla:NCTC11923_00156"/>
<dbReference type="RefSeq" id="WP_026427859.1">
    <property type="nucleotide sequence ID" value="NZ_CBCRWE010000029.1"/>
</dbReference>
<keyword evidence="3" id="KW-1185">Reference proteome</keyword>
<keyword evidence="1" id="KW-0812">Transmembrane</keyword>
<feature type="transmembrane region" description="Helical" evidence="1">
    <location>
        <begin position="76"/>
        <end position="94"/>
    </location>
</feature>
<feature type="transmembrane region" description="Helical" evidence="1">
    <location>
        <begin position="144"/>
        <end position="167"/>
    </location>
</feature>
<proteinExistence type="predicted"/>
<evidence type="ECO:0000313" key="3">
    <source>
        <dbReference type="Proteomes" id="UP000276899"/>
    </source>
</evidence>
<reference evidence="2 3" key="1">
    <citation type="submission" date="2018-12" db="EMBL/GenBank/DDBJ databases">
        <authorList>
            <consortium name="Pathogen Informatics"/>
        </authorList>
    </citation>
    <scope>NUCLEOTIDE SEQUENCE [LARGE SCALE GENOMIC DNA]</scope>
    <source>
        <strain evidence="2 3">NCTC11923</strain>
    </source>
</reference>
<feature type="transmembrane region" description="Helical" evidence="1">
    <location>
        <begin position="179"/>
        <end position="197"/>
    </location>
</feature>
<evidence type="ECO:0000313" key="2">
    <source>
        <dbReference type="EMBL" id="VEG73550.1"/>
    </source>
</evidence>
<accession>A0A448K9K6</accession>
<dbReference type="Proteomes" id="UP000276899">
    <property type="component" value="Chromosome"/>
</dbReference>
<dbReference type="AlphaFoldDB" id="A0A448K9K6"/>
<keyword evidence="1" id="KW-0472">Membrane</keyword>
<feature type="transmembrane region" description="Helical" evidence="1">
    <location>
        <begin position="106"/>
        <end position="132"/>
    </location>
</feature>
<dbReference type="Pfam" id="PF04854">
    <property type="entry name" value="DUF624"/>
    <property type="match status" value="1"/>
</dbReference>
<protein>
    <submittedName>
        <fullName evidence="2">Predicted integral membrane protein</fullName>
    </submittedName>
</protein>
<dbReference type="PROSITE" id="PS51257">
    <property type="entry name" value="PROKAR_LIPOPROTEIN"/>
    <property type="match status" value="1"/>
</dbReference>
<dbReference type="STRING" id="1278298.GCA_000428685_01081"/>
<organism evidence="2 3">
    <name type="scientific">Actinomyces slackii</name>
    <dbReference type="NCBI Taxonomy" id="52774"/>
    <lineage>
        <taxon>Bacteria</taxon>
        <taxon>Bacillati</taxon>
        <taxon>Actinomycetota</taxon>
        <taxon>Actinomycetes</taxon>
        <taxon>Actinomycetales</taxon>
        <taxon>Actinomycetaceae</taxon>
        <taxon>Actinomyces</taxon>
    </lineage>
</organism>
<keyword evidence="1" id="KW-1133">Transmembrane helix</keyword>
<dbReference type="InterPro" id="IPR006938">
    <property type="entry name" value="DUF624"/>
</dbReference>